<sequence length="326" mass="35853">MKNLASVNPLVPGSVDGMNNLVQQMADGFGALHERSPILHTPDEAGLDYENVTFPATDGVPLEGWFIPSPGARRVVIANHPLGFTRAGLPSHLEPWRSRWASTGNDVEVDFIPDYKILHDAGYHVLAYDMRNFGHSGAANGGVISARYNARDVLGSLAYSRSRPDLSGAAIGLFSRCMGANATFTAMAQQPTAFDGVRCMVAPQPLSVRVTLERTLELLGADAAEHIEDLGELLRRRTSLRLDDDNPVDTAKSVTVPTLLYQVRDDILTRPSDVQAMYDNIPLADKDLFWIEGSTRRWDGYLQFAKDPSRMLAWFDRHMPVSPPAP</sequence>
<dbReference type="Gene3D" id="3.40.50.1820">
    <property type="entry name" value="alpha/beta hydrolase"/>
    <property type="match status" value="1"/>
</dbReference>
<dbReference type="PANTHER" id="PTHR22946:SF9">
    <property type="entry name" value="POLYKETIDE TRANSFERASE AF380"/>
    <property type="match status" value="1"/>
</dbReference>
<dbReference type="PANTHER" id="PTHR22946">
    <property type="entry name" value="DIENELACTONE HYDROLASE DOMAIN-CONTAINING PROTEIN-RELATED"/>
    <property type="match status" value="1"/>
</dbReference>
<name>A0A4R6J9Y0_9ACTN</name>
<keyword evidence="4" id="KW-1185">Reference proteome</keyword>
<comment type="similarity">
    <text evidence="1">Belongs to the AB hydrolase superfamily.</text>
</comment>
<keyword evidence="2" id="KW-0378">Hydrolase</keyword>
<dbReference type="InterPro" id="IPR050261">
    <property type="entry name" value="FrsA_esterase"/>
</dbReference>
<organism evidence="3 4">
    <name type="scientific">Paractinoplanes brasiliensis</name>
    <dbReference type="NCBI Taxonomy" id="52695"/>
    <lineage>
        <taxon>Bacteria</taxon>
        <taxon>Bacillati</taxon>
        <taxon>Actinomycetota</taxon>
        <taxon>Actinomycetes</taxon>
        <taxon>Micromonosporales</taxon>
        <taxon>Micromonosporaceae</taxon>
        <taxon>Paractinoplanes</taxon>
    </lineage>
</organism>
<evidence type="ECO:0000313" key="4">
    <source>
        <dbReference type="Proteomes" id="UP000294901"/>
    </source>
</evidence>
<comment type="caution">
    <text evidence="3">The sequence shown here is derived from an EMBL/GenBank/DDBJ whole genome shotgun (WGS) entry which is preliminary data.</text>
</comment>
<dbReference type="AlphaFoldDB" id="A0A4R6J9Y0"/>
<dbReference type="Proteomes" id="UP000294901">
    <property type="component" value="Unassembled WGS sequence"/>
</dbReference>
<evidence type="ECO:0000256" key="2">
    <source>
        <dbReference type="ARBA" id="ARBA00022801"/>
    </source>
</evidence>
<reference evidence="3 4" key="1">
    <citation type="submission" date="2019-03" db="EMBL/GenBank/DDBJ databases">
        <title>Sequencing the genomes of 1000 actinobacteria strains.</title>
        <authorList>
            <person name="Klenk H.-P."/>
        </authorList>
    </citation>
    <scope>NUCLEOTIDE SEQUENCE [LARGE SCALE GENOMIC DNA]</scope>
    <source>
        <strain evidence="3 4">DSM 43805</strain>
    </source>
</reference>
<proteinExistence type="inferred from homology"/>
<gene>
    <name evidence="3" type="ORF">C8E87_7937</name>
</gene>
<dbReference type="InterPro" id="IPR029058">
    <property type="entry name" value="AB_hydrolase_fold"/>
</dbReference>
<accession>A0A4R6J9Y0</accession>
<dbReference type="RefSeq" id="WP_166661431.1">
    <property type="nucleotide sequence ID" value="NZ_BOMD01000035.1"/>
</dbReference>
<evidence type="ECO:0000313" key="3">
    <source>
        <dbReference type="EMBL" id="TDO32473.1"/>
    </source>
</evidence>
<protein>
    <submittedName>
        <fullName evidence="3">Esterase/lipase</fullName>
    </submittedName>
</protein>
<dbReference type="GO" id="GO:0052689">
    <property type="term" value="F:carboxylic ester hydrolase activity"/>
    <property type="evidence" value="ECO:0007669"/>
    <property type="project" value="UniProtKB-ARBA"/>
</dbReference>
<dbReference type="SUPFAM" id="SSF53474">
    <property type="entry name" value="alpha/beta-Hydrolases"/>
    <property type="match status" value="1"/>
</dbReference>
<evidence type="ECO:0000256" key="1">
    <source>
        <dbReference type="ARBA" id="ARBA00008645"/>
    </source>
</evidence>
<dbReference type="EMBL" id="SNWR01000002">
    <property type="protein sequence ID" value="TDO32473.1"/>
    <property type="molecule type" value="Genomic_DNA"/>
</dbReference>